<evidence type="ECO:0000313" key="2">
    <source>
        <dbReference type="Proteomes" id="UP001219355"/>
    </source>
</evidence>
<evidence type="ECO:0000313" key="1">
    <source>
        <dbReference type="EMBL" id="WEW57035.1"/>
    </source>
</evidence>
<name>A0AAF0DFV1_9EURO</name>
<organism evidence="1 2">
    <name type="scientific">Emydomyces testavorans</name>
    <dbReference type="NCBI Taxonomy" id="2070801"/>
    <lineage>
        <taxon>Eukaryota</taxon>
        <taxon>Fungi</taxon>
        <taxon>Dikarya</taxon>
        <taxon>Ascomycota</taxon>
        <taxon>Pezizomycotina</taxon>
        <taxon>Eurotiomycetes</taxon>
        <taxon>Eurotiomycetidae</taxon>
        <taxon>Onygenales</taxon>
        <taxon>Nannizziopsiaceae</taxon>
        <taxon>Emydomyces</taxon>
    </lineage>
</organism>
<dbReference type="EMBL" id="CP120628">
    <property type="protein sequence ID" value="WEW57035.1"/>
    <property type="molecule type" value="Genomic_DNA"/>
</dbReference>
<sequence>MALALRLPRSYDFDVYGKAVKVPLPYNIISSYLPGILAYLDRPGPSHRPLKVDLTPVIAQAQLLRSRTLPRRLYARCIYDLFRELDELQTYPLADPRIMKRLITDPKPTYRNDLLPLLTKFACYHDLLDRHCFHAPRELRDDLSTSILELIPLIARYAPLAVALNFIDLLHHAHFPVGMELLIDHLPRRRWRELLRSRGHIDLALSGRPSERIMAYVMRHQQQLEQPEDLLPPPPPFALPFELDHFAGRRRRHFPHPYDSEDGIEYDPIRRGDRRGWRHGYREMPAIRHIEGV</sequence>
<dbReference type="AlphaFoldDB" id="A0AAF0DFV1"/>
<reference evidence="1" key="1">
    <citation type="submission" date="2023-03" db="EMBL/GenBank/DDBJ databases">
        <title>Emydomyces testavorans Genome Sequence.</title>
        <authorList>
            <person name="Hoyer L."/>
        </authorList>
    </citation>
    <scope>NUCLEOTIDE SEQUENCE</scope>
    <source>
        <strain evidence="1">16-2883</strain>
    </source>
</reference>
<gene>
    <name evidence="1" type="ORF">PRK78_002494</name>
</gene>
<dbReference type="Proteomes" id="UP001219355">
    <property type="component" value="Chromosome 2"/>
</dbReference>
<keyword evidence="2" id="KW-1185">Reference proteome</keyword>
<accession>A0AAF0DFV1</accession>
<protein>
    <submittedName>
        <fullName evidence="1">Uncharacterized protein</fullName>
    </submittedName>
</protein>
<proteinExistence type="predicted"/>